<name>A0A3G4VES4_9VIBR</name>
<proteinExistence type="predicted"/>
<evidence type="ECO:0000313" key="2">
    <source>
        <dbReference type="Proteomes" id="UP000279760"/>
    </source>
</evidence>
<accession>A0A3G4VES4</accession>
<dbReference type="EMBL" id="CP033577">
    <property type="protein sequence ID" value="AYV21491.1"/>
    <property type="molecule type" value="Genomic_DNA"/>
</dbReference>
<evidence type="ECO:0000313" key="1">
    <source>
        <dbReference type="EMBL" id="AYV21491.1"/>
    </source>
</evidence>
<sequence length="63" mass="7565">MTYSLIFSHLRELEILRCHEDDSLFEIAGDRMLPRQFFFSRATADPHNREESDLFPRFFEGII</sequence>
<dbReference type="AlphaFoldDB" id="A0A3G4VES4"/>
<organism evidence="1 2">
    <name type="scientific">Vibrio mediterranei</name>
    <dbReference type="NCBI Taxonomy" id="689"/>
    <lineage>
        <taxon>Bacteria</taxon>
        <taxon>Pseudomonadati</taxon>
        <taxon>Pseudomonadota</taxon>
        <taxon>Gammaproteobacteria</taxon>
        <taxon>Vibrionales</taxon>
        <taxon>Vibrionaceae</taxon>
        <taxon>Vibrio</taxon>
    </lineage>
</organism>
<dbReference type="Proteomes" id="UP000279760">
    <property type="component" value="Chromosome 1"/>
</dbReference>
<gene>
    <name evidence="1" type="ORF">ECB94_09495</name>
</gene>
<reference evidence="1 2" key="1">
    <citation type="submission" date="2018-11" db="EMBL/GenBank/DDBJ databases">
        <title>Complete Genome Sequence of Vbrio mediterranei 117-T6: a Potential Pathogen Bacteria Isolated from the Conchocelis of Pyropia.</title>
        <authorList>
            <person name="Liu Q."/>
        </authorList>
    </citation>
    <scope>NUCLEOTIDE SEQUENCE [LARGE SCALE GENOMIC DNA]</scope>
    <source>
        <strain evidence="1 2">117-T6</strain>
    </source>
</reference>
<protein>
    <submittedName>
        <fullName evidence="1">Uncharacterized protein</fullName>
    </submittedName>
</protein>